<feature type="binding site" evidence="10">
    <location>
        <position position="203"/>
    </location>
    <ligand>
        <name>substrate</name>
    </ligand>
</feature>
<dbReference type="GO" id="GO:0006065">
    <property type="term" value="P:UDP-glucuronate biosynthetic process"/>
    <property type="evidence" value="ECO:0007669"/>
    <property type="project" value="UniProtKB-UniPathway"/>
</dbReference>
<dbReference type="Gene3D" id="1.20.5.100">
    <property type="entry name" value="Cytochrome c1, transmembrane anchor, C-terminal"/>
    <property type="match status" value="1"/>
</dbReference>
<evidence type="ECO:0000256" key="4">
    <source>
        <dbReference type="ARBA" id="ARBA00015132"/>
    </source>
</evidence>
<feature type="active site" description="Nucleophile" evidence="9">
    <location>
        <position position="259"/>
    </location>
</feature>
<dbReference type="Gene3D" id="3.40.50.720">
    <property type="entry name" value="NAD(P)-binding Rossmann-like Domain"/>
    <property type="match status" value="2"/>
</dbReference>
<evidence type="ECO:0000313" key="14">
    <source>
        <dbReference type="Proteomes" id="UP000626220"/>
    </source>
</evidence>
<dbReference type="Pfam" id="PF03720">
    <property type="entry name" value="UDPG_MGDP_dh_C"/>
    <property type="match status" value="1"/>
</dbReference>
<evidence type="ECO:0000256" key="6">
    <source>
        <dbReference type="ARBA" id="ARBA00023027"/>
    </source>
</evidence>
<dbReference type="InterPro" id="IPR008927">
    <property type="entry name" value="6-PGluconate_DH-like_C_sf"/>
</dbReference>
<dbReference type="PANTHER" id="PTHR43750">
    <property type="entry name" value="UDP-GLUCOSE 6-DEHYDROGENASE TUAD"/>
    <property type="match status" value="1"/>
</dbReference>
<dbReference type="GO" id="GO:0000271">
    <property type="term" value="P:polysaccharide biosynthetic process"/>
    <property type="evidence" value="ECO:0007669"/>
    <property type="project" value="InterPro"/>
</dbReference>
<evidence type="ECO:0000256" key="8">
    <source>
        <dbReference type="PIRNR" id="PIRNR000124"/>
    </source>
</evidence>
<sequence length="453" mass="49082">MVGTGYVGLVSGVCFSDFGHDVICVDKNPRKVEMLRAGEVPIYEPGLDALMAKNVEAGRLTFTDDLAGAVDGADAIFIAVGTPTRRGDGHADLTYVMAAAEEIARALTGYAVIVTKSTVPVGTNRQVKQVIARANPEAEFDVASNPEFLREGAAIDDFMRPDRIVVGVQNERAAEVMAGIYRPLYLRDFPILTTDLESAEMIKYAANAFLATKITFINEIAALCERTGADVKLVSKGMGLDGRIGNKFLHAGPGYGGSCFPKDTQALARIGQEHGLPMQITETVIKVNAETRRRMVEKITDMLDGRLAGKTIAVLGVTFKPNTDDMREAPSLTVIPALIGAGARVRAVDPQGHREAAELLPGVHWFDDAYKAAQNADAVVILTEWNEFRALDLKRMARRMTFPALADLRNIYSARDARRAGFLRYASVGRADYIAEADADQAPEGTEEPADFE</sequence>
<dbReference type="Pfam" id="PF03721">
    <property type="entry name" value="UDPG_MGDP_dh_N"/>
    <property type="match status" value="1"/>
</dbReference>
<dbReference type="SUPFAM" id="SSF51735">
    <property type="entry name" value="NAD(P)-binding Rossmann-fold domains"/>
    <property type="match status" value="1"/>
</dbReference>
<feature type="domain" description="UDP-glucose/GDP-mannose dehydrogenase C-terminal" evidence="12">
    <location>
        <begin position="313"/>
        <end position="414"/>
    </location>
</feature>
<gene>
    <name evidence="13" type="ORF">GCM10017056_06060</name>
</gene>
<reference evidence="13" key="1">
    <citation type="journal article" date="2014" name="Int. J. Syst. Evol. Microbiol.">
        <title>Complete genome sequence of Corynebacterium casei LMG S-19264T (=DSM 44701T), isolated from a smear-ripened cheese.</title>
        <authorList>
            <consortium name="US DOE Joint Genome Institute (JGI-PGF)"/>
            <person name="Walter F."/>
            <person name="Albersmeier A."/>
            <person name="Kalinowski J."/>
            <person name="Ruckert C."/>
        </authorList>
    </citation>
    <scope>NUCLEOTIDE SEQUENCE</scope>
    <source>
        <strain evidence="13">KCTC 42650</strain>
    </source>
</reference>
<dbReference type="NCBIfam" id="TIGR03026">
    <property type="entry name" value="NDP-sugDHase"/>
    <property type="match status" value="1"/>
</dbReference>
<dbReference type="PANTHER" id="PTHR43750:SF3">
    <property type="entry name" value="UDP-GLUCOSE 6-DEHYDROGENASE TUAD"/>
    <property type="match status" value="1"/>
</dbReference>
<feature type="binding site" evidence="10">
    <location>
        <begin position="248"/>
        <end position="252"/>
    </location>
    <ligand>
        <name>substrate</name>
    </ligand>
</feature>
<dbReference type="PIRSF" id="PIRSF000124">
    <property type="entry name" value="UDPglc_GDPman_dh"/>
    <property type="match status" value="1"/>
</dbReference>
<keyword evidence="6 8" id="KW-0520">NAD</keyword>
<dbReference type="InterPro" id="IPR014027">
    <property type="entry name" value="UDP-Glc/GDP-Man_DH_C"/>
</dbReference>
<evidence type="ECO:0000256" key="10">
    <source>
        <dbReference type="PIRSR" id="PIRSR500134-2"/>
    </source>
</evidence>
<evidence type="ECO:0000256" key="7">
    <source>
        <dbReference type="ARBA" id="ARBA00047473"/>
    </source>
</evidence>
<comment type="catalytic activity">
    <reaction evidence="7 8">
        <text>UDP-alpha-D-glucose + 2 NAD(+) + H2O = UDP-alpha-D-glucuronate + 2 NADH + 3 H(+)</text>
        <dbReference type="Rhea" id="RHEA:23596"/>
        <dbReference type="ChEBI" id="CHEBI:15377"/>
        <dbReference type="ChEBI" id="CHEBI:15378"/>
        <dbReference type="ChEBI" id="CHEBI:57540"/>
        <dbReference type="ChEBI" id="CHEBI:57945"/>
        <dbReference type="ChEBI" id="CHEBI:58052"/>
        <dbReference type="ChEBI" id="CHEBI:58885"/>
        <dbReference type="EC" id="1.1.1.22"/>
    </reaction>
</comment>
<comment type="pathway">
    <text evidence="1">Nucleotide-sugar biosynthesis; UDP-alpha-D-glucuronate biosynthesis; UDP-alpha-D-glucuronate from UDP-alpha-D-glucose: step 1/1.</text>
</comment>
<name>A0A8J3M510_9RHOB</name>
<dbReference type="InterPro" id="IPR017476">
    <property type="entry name" value="UDP-Glc/GDP-Man"/>
</dbReference>
<feature type="binding site" evidence="11">
    <location>
        <position position="151"/>
    </location>
    <ligand>
        <name>NAD(+)</name>
        <dbReference type="ChEBI" id="CHEBI:57540"/>
    </ligand>
</feature>
<comment type="caution">
    <text evidence="13">The sequence shown here is derived from an EMBL/GenBank/DDBJ whole genome shotgun (WGS) entry which is preliminary data.</text>
</comment>
<comment type="similarity">
    <text evidence="2 8">Belongs to the UDP-glucose/GDP-mannose dehydrogenase family.</text>
</comment>
<evidence type="ECO:0000256" key="1">
    <source>
        <dbReference type="ARBA" id="ARBA00004701"/>
    </source>
</evidence>
<dbReference type="InterPro" id="IPR001732">
    <property type="entry name" value="UDP-Glc/GDP-Man_DH_N"/>
</dbReference>
<evidence type="ECO:0000256" key="9">
    <source>
        <dbReference type="PIRSR" id="PIRSR500134-1"/>
    </source>
</evidence>
<accession>A0A8J3M510</accession>
<dbReference type="InterPro" id="IPR036220">
    <property type="entry name" value="UDP-Glc/GDP-Man_DH_C_sf"/>
</dbReference>
<feature type="binding site" evidence="11">
    <location>
        <position position="118"/>
    </location>
    <ligand>
        <name>NAD(+)</name>
        <dbReference type="ChEBI" id="CHEBI:57540"/>
    </ligand>
</feature>
<dbReference type="SMART" id="SM00984">
    <property type="entry name" value="UDPG_MGDP_dh_C"/>
    <property type="match status" value="1"/>
</dbReference>
<feature type="binding site" evidence="11">
    <location>
        <position position="82"/>
    </location>
    <ligand>
        <name>NAD(+)</name>
        <dbReference type="ChEBI" id="CHEBI:57540"/>
    </ligand>
</feature>
<protein>
    <recommendedName>
        <fullName evidence="4 8">UDP-glucose 6-dehydrogenase</fullName>
        <ecNumber evidence="3 8">1.1.1.22</ecNumber>
    </recommendedName>
</protein>
<feature type="binding site" evidence="10">
    <location>
        <position position="320"/>
    </location>
    <ligand>
        <name>substrate</name>
    </ligand>
</feature>
<dbReference type="Proteomes" id="UP000626220">
    <property type="component" value="Unassembled WGS sequence"/>
</dbReference>
<dbReference type="GO" id="GO:0051287">
    <property type="term" value="F:NAD binding"/>
    <property type="evidence" value="ECO:0007669"/>
    <property type="project" value="InterPro"/>
</dbReference>
<dbReference type="Pfam" id="PF00984">
    <property type="entry name" value="UDPG_MGDP_dh"/>
    <property type="match status" value="1"/>
</dbReference>
<keyword evidence="14" id="KW-1185">Reference proteome</keyword>
<dbReference type="SUPFAM" id="SSF52413">
    <property type="entry name" value="UDP-glucose/GDP-mannose dehydrogenase C-terminal domain"/>
    <property type="match status" value="1"/>
</dbReference>
<organism evidence="13 14">
    <name type="scientific">Seohaeicola zhoushanensis</name>
    <dbReference type="NCBI Taxonomy" id="1569283"/>
    <lineage>
        <taxon>Bacteria</taxon>
        <taxon>Pseudomonadati</taxon>
        <taxon>Pseudomonadota</taxon>
        <taxon>Alphaproteobacteria</taxon>
        <taxon>Rhodobacterales</taxon>
        <taxon>Roseobacteraceae</taxon>
        <taxon>Seohaeicola</taxon>
    </lineage>
</organism>
<feature type="binding site" evidence="10">
    <location>
        <begin position="148"/>
        <end position="151"/>
    </location>
    <ligand>
        <name>substrate</name>
    </ligand>
</feature>
<dbReference type="PIRSF" id="PIRSF500134">
    <property type="entry name" value="UDPglc_DH_bac"/>
    <property type="match status" value="1"/>
</dbReference>
<evidence type="ECO:0000256" key="11">
    <source>
        <dbReference type="PIRSR" id="PIRSR500134-3"/>
    </source>
</evidence>
<feature type="binding site" evidence="11">
    <location>
        <position position="26"/>
    </location>
    <ligand>
        <name>NAD(+)</name>
        <dbReference type="ChEBI" id="CHEBI:57540"/>
    </ligand>
</feature>
<keyword evidence="5 8" id="KW-0560">Oxidoreductase</keyword>
<feature type="binding site" evidence="11">
    <location>
        <position position="31"/>
    </location>
    <ligand>
        <name>NAD(+)</name>
        <dbReference type="ChEBI" id="CHEBI:57540"/>
    </ligand>
</feature>
<evidence type="ECO:0000256" key="2">
    <source>
        <dbReference type="ARBA" id="ARBA00006601"/>
    </source>
</evidence>
<feature type="binding site" evidence="10">
    <location>
        <position position="256"/>
    </location>
    <ligand>
        <name>substrate</name>
    </ligand>
</feature>
<dbReference type="InterPro" id="IPR014026">
    <property type="entry name" value="UDP-Glc/GDP-Man_DH_dimer"/>
</dbReference>
<reference evidence="13" key="2">
    <citation type="submission" date="2020-09" db="EMBL/GenBank/DDBJ databases">
        <authorList>
            <person name="Sun Q."/>
            <person name="Kim S."/>
        </authorList>
    </citation>
    <scope>NUCLEOTIDE SEQUENCE</scope>
    <source>
        <strain evidence="13">KCTC 42650</strain>
    </source>
</reference>
<feature type="binding site" evidence="11">
    <location>
        <position position="327"/>
    </location>
    <ligand>
        <name>NAD(+)</name>
        <dbReference type="ChEBI" id="CHEBI:57540"/>
    </ligand>
</feature>
<dbReference type="AlphaFoldDB" id="A0A8J3M510"/>
<dbReference type="EMBL" id="BNCJ01000001">
    <property type="protein sequence ID" value="GHF36957.1"/>
    <property type="molecule type" value="Genomic_DNA"/>
</dbReference>
<evidence type="ECO:0000259" key="12">
    <source>
        <dbReference type="SMART" id="SM00984"/>
    </source>
</evidence>
<feature type="binding site" evidence="11">
    <location>
        <position position="262"/>
    </location>
    <ligand>
        <name>NAD(+)</name>
        <dbReference type="ChEBI" id="CHEBI:57540"/>
    </ligand>
</feature>
<dbReference type="SUPFAM" id="SSF48179">
    <property type="entry name" value="6-phosphogluconate dehydrogenase C-terminal domain-like"/>
    <property type="match status" value="1"/>
</dbReference>
<dbReference type="UniPathway" id="UPA00038">
    <property type="reaction ID" value="UER00491"/>
</dbReference>
<dbReference type="InterPro" id="IPR036291">
    <property type="entry name" value="NAD(P)-bd_dom_sf"/>
</dbReference>
<evidence type="ECO:0000256" key="3">
    <source>
        <dbReference type="ARBA" id="ARBA00012954"/>
    </source>
</evidence>
<dbReference type="InterPro" id="IPR028357">
    <property type="entry name" value="UDPglc_DH_bac"/>
</dbReference>
<proteinExistence type="inferred from homology"/>
<dbReference type="EC" id="1.1.1.22" evidence="3 8"/>
<dbReference type="GO" id="GO:0003979">
    <property type="term" value="F:UDP-glucose 6-dehydrogenase activity"/>
    <property type="evidence" value="ECO:0007669"/>
    <property type="project" value="UniProtKB-EC"/>
</dbReference>
<evidence type="ECO:0000256" key="5">
    <source>
        <dbReference type="ARBA" id="ARBA00023002"/>
    </source>
</evidence>
<evidence type="ECO:0000313" key="13">
    <source>
        <dbReference type="EMBL" id="GHF36957.1"/>
    </source>
</evidence>